<dbReference type="Gene3D" id="1.10.110.10">
    <property type="entry name" value="Plant lipid-transfer and hydrophobic proteins"/>
    <property type="match status" value="2"/>
</dbReference>
<keyword evidence="8" id="KW-1185">Reference proteome</keyword>
<protein>
    <recommendedName>
        <fullName evidence="4">Non-specific lipid-transfer protein</fullName>
    </recommendedName>
</protein>
<gene>
    <name evidence="7" type="ORF">CTI12_AA056780</name>
</gene>
<dbReference type="CDD" id="cd01960">
    <property type="entry name" value="nsLTP1"/>
    <property type="match status" value="2"/>
</dbReference>
<keyword evidence="5" id="KW-0732">Signal</keyword>
<dbReference type="OrthoDB" id="1890443at2759"/>
<evidence type="ECO:0000256" key="2">
    <source>
        <dbReference type="ARBA" id="ARBA00022448"/>
    </source>
</evidence>
<keyword evidence="3 4" id="KW-0446">Lipid-binding</keyword>
<evidence type="ECO:0000313" key="7">
    <source>
        <dbReference type="EMBL" id="PWA94728.1"/>
    </source>
</evidence>
<comment type="similarity">
    <text evidence="1 4">Belongs to the plant LTP family.</text>
</comment>
<dbReference type="GO" id="GO:0008289">
    <property type="term" value="F:lipid binding"/>
    <property type="evidence" value="ECO:0007669"/>
    <property type="project" value="UniProtKB-KW"/>
</dbReference>
<evidence type="ECO:0000259" key="6">
    <source>
        <dbReference type="SMART" id="SM00499"/>
    </source>
</evidence>
<comment type="function">
    <text evidence="4">Plant non-specific lipid-transfer proteins transfer phospholipids as well as galactolipids across membranes. May play a role in wax or cutin deposition in the cell walls of expanding epidermal cells and certain secretory tissues.</text>
</comment>
<dbReference type="PRINTS" id="PR00382">
    <property type="entry name" value="LIPIDTRNSFER"/>
</dbReference>
<dbReference type="PANTHER" id="PTHR33076">
    <property type="entry name" value="NON-SPECIFIC LIPID-TRANSFER PROTEIN 2-RELATED"/>
    <property type="match status" value="1"/>
</dbReference>
<accession>A0A2U1Q9P9</accession>
<evidence type="ECO:0000256" key="1">
    <source>
        <dbReference type="ARBA" id="ARBA00009748"/>
    </source>
</evidence>
<dbReference type="InterPro" id="IPR036312">
    <property type="entry name" value="Bifun_inhib/LTP/seed_sf"/>
</dbReference>
<dbReference type="EMBL" id="PKPP01000289">
    <property type="protein sequence ID" value="PWA94728.1"/>
    <property type="molecule type" value="Genomic_DNA"/>
</dbReference>
<organism evidence="7 8">
    <name type="scientific">Artemisia annua</name>
    <name type="common">Sweet wormwood</name>
    <dbReference type="NCBI Taxonomy" id="35608"/>
    <lineage>
        <taxon>Eukaryota</taxon>
        <taxon>Viridiplantae</taxon>
        <taxon>Streptophyta</taxon>
        <taxon>Embryophyta</taxon>
        <taxon>Tracheophyta</taxon>
        <taxon>Spermatophyta</taxon>
        <taxon>Magnoliopsida</taxon>
        <taxon>eudicotyledons</taxon>
        <taxon>Gunneridae</taxon>
        <taxon>Pentapetalae</taxon>
        <taxon>asterids</taxon>
        <taxon>campanulids</taxon>
        <taxon>Asterales</taxon>
        <taxon>Asteraceae</taxon>
        <taxon>Asteroideae</taxon>
        <taxon>Anthemideae</taxon>
        <taxon>Artemisiinae</taxon>
        <taxon>Artemisia</taxon>
    </lineage>
</organism>
<feature type="chain" id="PRO_5015500959" description="Non-specific lipid-transfer protein" evidence="5">
    <location>
        <begin position="26"/>
        <end position="222"/>
    </location>
</feature>
<feature type="signal peptide" evidence="5">
    <location>
        <begin position="1"/>
        <end position="25"/>
    </location>
</feature>
<evidence type="ECO:0000256" key="5">
    <source>
        <dbReference type="SAM" id="SignalP"/>
    </source>
</evidence>
<dbReference type="Proteomes" id="UP000245207">
    <property type="component" value="Unassembled WGS sequence"/>
</dbReference>
<dbReference type="SUPFAM" id="SSF47699">
    <property type="entry name" value="Bifunctional inhibitor/lipid-transfer protein/seed storage 2S albumin"/>
    <property type="match status" value="2"/>
</dbReference>
<dbReference type="InterPro" id="IPR016140">
    <property type="entry name" value="Bifunc_inhib/LTP/seed_store"/>
</dbReference>
<dbReference type="GO" id="GO:0006869">
    <property type="term" value="P:lipid transport"/>
    <property type="evidence" value="ECO:0007669"/>
    <property type="project" value="InterPro"/>
</dbReference>
<reference evidence="7 8" key="1">
    <citation type="journal article" date="2018" name="Mol. Plant">
        <title>The genome of Artemisia annua provides insight into the evolution of Asteraceae family and artemisinin biosynthesis.</title>
        <authorList>
            <person name="Shen Q."/>
            <person name="Zhang L."/>
            <person name="Liao Z."/>
            <person name="Wang S."/>
            <person name="Yan T."/>
            <person name="Shi P."/>
            <person name="Liu M."/>
            <person name="Fu X."/>
            <person name="Pan Q."/>
            <person name="Wang Y."/>
            <person name="Lv Z."/>
            <person name="Lu X."/>
            <person name="Zhang F."/>
            <person name="Jiang W."/>
            <person name="Ma Y."/>
            <person name="Chen M."/>
            <person name="Hao X."/>
            <person name="Li L."/>
            <person name="Tang Y."/>
            <person name="Lv G."/>
            <person name="Zhou Y."/>
            <person name="Sun X."/>
            <person name="Brodelius P.E."/>
            <person name="Rose J.K.C."/>
            <person name="Tang K."/>
        </authorList>
    </citation>
    <scope>NUCLEOTIDE SEQUENCE [LARGE SCALE GENOMIC DNA]</scope>
    <source>
        <strain evidence="8">cv. Huhao1</strain>
        <tissue evidence="7">Leaf</tissue>
    </source>
</reference>
<dbReference type="InterPro" id="IPR000528">
    <property type="entry name" value="Plant_nsLTP"/>
</dbReference>
<dbReference type="Pfam" id="PF00234">
    <property type="entry name" value="Tryp_alpha_amyl"/>
    <property type="match status" value="2"/>
</dbReference>
<keyword evidence="2 4" id="KW-0813">Transport</keyword>
<proteinExistence type="inferred from homology"/>
<evidence type="ECO:0000256" key="3">
    <source>
        <dbReference type="ARBA" id="ARBA00023121"/>
    </source>
</evidence>
<evidence type="ECO:0000313" key="8">
    <source>
        <dbReference type="Proteomes" id="UP000245207"/>
    </source>
</evidence>
<evidence type="ECO:0000256" key="4">
    <source>
        <dbReference type="RuleBase" id="RU000628"/>
    </source>
</evidence>
<dbReference type="STRING" id="35608.A0A2U1Q9P9"/>
<dbReference type="AlphaFoldDB" id="A0A2U1Q9P9"/>
<comment type="caution">
    <text evidence="7">The sequence shown here is derived from an EMBL/GenBank/DDBJ whole genome shotgun (WGS) entry which is preliminary data.</text>
</comment>
<feature type="domain" description="Bifunctional inhibitor/plant lipid transfer protein/seed storage helical" evidence="6">
    <location>
        <begin position="29"/>
        <end position="113"/>
    </location>
</feature>
<sequence>MVATLMKVLCVIVACMVVSMPYMEAAIPCPAVSSFFAPCVKYLITSGGAVPPTCCDGLKKLSNAATTTPDRQQACNCLLNFYKSSSSINQDNAVGLSGKCGLSITYTSPTTDCANSLHGGVDAIYGGCYSMPYCPAVSSFFAPCVKYLITSGGAVPPTCCDGLKKLSNAATTTPDRQQACNCLLNFYKSSSSINQDNAVGLSGKCGLSITYTSPTTDCAKVI</sequence>
<feature type="domain" description="Bifunctional inhibitor/plant lipid transfer protein/seed storage helical" evidence="6">
    <location>
        <begin position="134"/>
        <end position="218"/>
    </location>
</feature>
<name>A0A2U1Q9P9_ARTAN</name>
<dbReference type="SMART" id="SM00499">
    <property type="entry name" value="AAI"/>
    <property type="match status" value="2"/>
</dbReference>